<accession>A0ABU4URQ3</accession>
<comment type="caution">
    <text evidence="3">The sequence shown here is derived from an EMBL/GenBank/DDBJ whole genome shotgun (WGS) entry which is preliminary data.</text>
</comment>
<proteinExistence type="predicted"/>
<evidence type="ECO:0000313" key="4">
    <source>
        <dbReference type="Proteomes" id="UP001285352"/>
    </source>
</evidence>
<dbReference type="Gene3D" id="1.25.40.10">
    <property type="entry name" value="Tetratricopeptide repeat domain"/>
    <property type="match status" value="1"/>
</dbReference>
<dbReference type="InterPro" id="IPR041664">
    <property type="entry name" value="AAA_16"/>
</dbReference>
<gene>
    <name evidence="3" type="ORF">SK854_08265</name>
</gene>
<dbReference type="Pfam" id="PF13191">
    <property type="entry name" value="AAA_16"/>
    <property type="match status" value="1"/>
</dbReference>
<reference evidence="3 4" key="1">
    <citation type="submission" date="2023-11" db="EMBL/GenBank/DDBJ databases">
        <title>Lentzea sokolovensis, sp. nov., Lentzea kristufkii, sp. nov., and Lentzea miocenensis, sp. nov., rare actinobacteria from Sokolov Coal Basin, Miocene lacustrine sediment, Czech Republic.</title>
        <authorList>
            <person name="Lara A."/>
            <person name="Kotroba L."/>
            <person name="Nouioui I."/>
            <person name="Neumann-Schaal M."/>
            <person name="Mast Y."/>
            <person name="Chronakova A."/>
        </authorList>
    </citation>
    <scope>NUCLEOTIDE SEQUENCE [LARGE SCALE GENOMIC DNA]</scope>
    <source>
        <strain evidence="3 4">BCCO 10_0061</strain>
    </source>
</reference>
<name>A0ABU4URQ3_9PSEU</name>
<dbReference type="InterPro" id="IPR024983">
    <property type="entry name" value="CHAT_dom"/>
</dbReference>
<dbReference type="SUPFAM" id="SSF48452">
    <property type="entry name" value="TPR-like"/>
    <property type="match status" value="2"/>
</dbReference>
<keyword evidence="4" id="KW-1185">Reference proteome</keyword>
<organism evidence="3 4">
    <name type="scientific">Lentzea sokolovensis</name>
    <dbReference type="NCBI Taxonomy" id="3095429"/>
    <lineage>
        <taxon>Bacteria</taxon>
        <taxon>Bacillati</taxon>
        <taxon>Actinomycetota</taxon>
        <taxon>Actinomycetes</taxon>
        <taxon>Pseudonocardiales</taxon>
        <taxon>Pseudonocardiaceae</taxon>
        <taxon>Lentzea</taxon>
    </lineage>
</organism>
<feature type="domain" description="CHAT" evidence="1">
    <location>
        <begin position="1408"/>
        <end position="1620"/>
    </location>
</feature>
<protein>
    <submittedName>
        <fullName evidence="3">AAA family ATPase</fullName>
    </submittedName>
</protein>
<dbReference type="Proteomes" id="UP001285352">
    <property type="component" value="Unassembled WGS sequence"/>
</dbReference>
<evidence type="ECO:0000259" key="1">
    <source>
        <dbReference type="Pfam" id="PF12770"/>
    </source>
</evidence>
<evidence type="ECO:0000259" key="2">
    <source>
        <dbReference type="Pfam" id="PF13191"/>
    </source>
</evidence>
<evidence type="ECO:0000313" key="3">
    <source>
        <dbReference type="EMBL" id="MDX8142101.1"/>
    </source>
</evidence>
<dbReference type="SUPFAM" id="SSF52540">
    <property type="entry name" value="P-loop containing nucleoside triphosphate hydrolases"/>
    <property type="match status" value="1"/>
</dbReference>
<dbReference type="RefSeq" id="WP_319974405.1">
    <property type="nucleotide sequence ID" value="NZ_JAXAVU010000004.1"/>
</dbReference>
<dbReference type="EMBL" id="JAXAVU010000004">
    <property type="protein sequence ID" value="MDX8142101.1"/>
    <property type="molecule type" value="Genomic_DNA"/>
</dbReference>
<dbReference type="Pfam" id="PF12770">
    <property type="entry name" value="CHAT"/>
    <property type="match status" value="1"/>
</dbReference>
<dbReference type="InterPro" id="IPR011990">
    <property type="entry name" value="TPR-like_helical_dom_sf"/>
</dbReference>
<dbReference type="Gene3D" id="3.40.50.300">
    <property type="entry name" value="P-loop containing nucleotide triphosphate hydrolases"/>
    <property type="match status" value="1"/>
</dbReference>
<sequence>MRLSTSITPGELRLRASLLSHYELTWLGVDEEGGVLFPDSHRVRVESGTRHWCLDDSVRRSAVAGVTPHELRLAWTQLVERPGDPRQWVIDQFVGRGKSVDLAQLDLPHLRAVSWLSRWLRLDVLPDEHAIEHALGKATLLEPLHALAGKTFVGREDVLDQLDAHLNRPNHPLLVHGMGGVGKSTVLARHILRHAPTTWFCYLNFDDSALDPASPSTVIAAMARQLAVQMPDPAGPAELLRLANDRLRAGAEIIRSSSHAVGYRRDHRDLVHALFSIVEGRPTLLVLDTFEEVQRRSAAVQESFVELVNLIARTPDITVVVAGRSPAPKLFHERIELSVLSTQHAIKLLRSLVDISQGQAARVISSIRTSPLCVHLAAGVIRKHPTDDALRNLALRQTTIEGELYRRLLGYIDDPDVRKLAHPGLTLRRVTPELIQQVLAQPCGVRVRTLLDATALFEKLAREAMLVERTPGLRELVHRPDIRQIMLSYLAESEPNTITKIHRGAVKFYMVRMEAVDRAEELYHRMMLRQSRKTLDRRWDDRALPYLISALDELPPASKAYLAARSPDLAVPEDDLRAADLAVQSKLVLRQLHDLVADRKFTEALDVLDQQKSVLRNTNDAIDLRIQSLEQLGQLDAALNVAQRAQDQAGLTGTAEELFRFTSHVVRLHELAGRFDEADTVAAKALRMSADLVPTESNRLIELRFVVHRLRLARHGADIGASSLQMLQEHAVSLYHQLGTRTVAGVPGLLRELAAEVGQQSPDLLTAALRREDLDPRDVYQFLTQFGESPQETINRFMSTAAESASLTLLAADWLAPVIDAESASEDNSAARLLTEIYQQDADDAVAGGTDSDYTAPSSSNAFDLTRSTHLLDGISVDTRVQFILELTEAMTDTEAALEMLAQAAVLADNLHTIATVNLQLCRLTARTGRMDEALSLYDDTVTDLERWAAADLLSPNDLPAGLLGRGIALVAAGRFTEAQQDFVRTTEIAPADDWRRYAASEQLADLAALRADFSTAIAHYQQAPISPSALLGLSHALLAAGLPSHAEDVLFRLIPRLRTARAGHDLAVAEHRTAVAAYLSGVFTGASEHARSANRRFIRRDDRTRAAVSDLTRIRARFADDQLPERVNFLSARHIFTIRAELLELGLLDEALVAATLSVRLFVRRRNLDAAAHQLATLPAVDHLSPLDCRLSVHLCAAEFAAAEGNHRTVLTQAADGFAELIRDSDRLGTLDMPVGVALNGLALSDLAVLVAWQYSRPDLFTCVERANADVYVQAPATAHSEANTRRIAARRRQHAMFHGRPADDAILEQLLNRRRRMPENPVVSSDAIAAQLDDRMLIVFCEIENVLIAMKISATGVSVVELGQTIELNECLRHLRSALRELTSAHQLPEEQFREAFLAAEHHSSNIDQQLFEPLALPFGDCELIIAPSGALRLLPWGAMPSLRGRPVTVVPSASAWSRAEQRQISNGPTVMASNRDYLGELADRHDISVQGSRADLTTVLAAANGARLVLLAAQPDESDGNAWYCGLHLADGPLFPDAIRELPEAPSVVVLDAFGVLADQAWSRGSNAFGFAGALLQAGVRCVVTFTAHLTQEQKMLVLESFYRQLTPGKSVAQAVAGTVAESPFGWPLICLGADTVLPTVGD</sequence>
<feature type="domain" description="Orc1-like AAA ATPase" evidence="2">
    <location>
        <begin position="151"/>
        <end position="309"/>
    </location>
</feature>
<dbReference type="InterPro" id="IPR027417">
    <property type="entry name" value="P-loop_NTPase"/>
</dbReference>
<reference evidence="3 4" key="2">
    <citation type="submission" date="2023-11" db="EMBL/GenBank/DDBJ databases">
        <authorList>
            <person name="Lara A.C."/>
            <person name="Chronakova A."/>
        </authorList>
    </citation>
    <scope>NUCLEOTIDE SEQUENCE [LARGE SCALE GENOMIC DNA]</scope>
    <source>
        <strain evidence="3 4">BCCO 10_0061</strain>
    </source>
</reference>